<name>A0A402BL61_9CHLR</name>
<dbReference type="Proteomes" id="UP000287171">
    <property type="component" value="Unassembled WGS sequence"/>
</dbReference>
<accession>A0A402BL61</accession>
<reference evidence="2" key="1">
    <citation type="submission" date="2018-12" db="EMBL/GenBank/DDBJ databases">
        <title>Tengunoibacter tsumagoiensis gen. nov., sp. nov., Dictyobacter kobayashii sp. nov., D. alpinus sp. nov., and D. joshuensis sp. nov. and description of Dictyobacteraceae fam. nov. within the order Ktedonobacterales isolated from Tengu-no-mugimeshi.</title>
        <authorList>
            <person name="Wang C.M."/>
            <person name="Zheng Y."/>
            <person name="Sakai Y."/>
            <person name="Toyoda A."/>
            <person name="Minakuchi Y."/>
            <person name="Abe K."/>
            <person name="Yokota A."/>
            <person name="Yabe S."/>
        </authorList>
    </citation>
    <scope>NUCLEOTIDE SEQUENCE [LARGE SCALE GENOMIC DNA]</scope>
    <source>
        <strain evidence="2">Uno16</strain>
    </source>
</reference>
<protein>
    <submittedName>
        <fullName evidence="1">Uncharacterized protein</fullName>
    </submittedName>
</protein>
<evidence type="ECO:0000313" key="1">
    <source>
        <dbReference type="EMBL" id="GCE32084.1"/>
    </source>
</evidence>
<dbReference type="EMBL" id="BIFT01000003">
    <property type="protein sequence ID" value="GCE32084.1"/>
    <property type="molecule type" value="Genomic_DNA"/>
</dbReference>
<organism evidence="1 2">
    <name type="scientific">Dictyobacter alpinus</name>
    <dbReference type="NCBI Taxonomy" id="2014873"/>
    <lineage>
        <taxon>Bacteria</taxon>
        <taxon>Bacillati</taxon>
        <taxon>Chloroflexota</taxon>
        <taxon>Ktedonobacteria</taxon>
        <taxon>Ktedonobacterales</taxon>
        <taxon>Dictyobacteraceae</taxon>
        <taxon>Dictyobacter</taxon>
    </lineage>
</organism>
<evidence type="ECO:0000313" key="2">
    <source>
        <dbReference type="Proteomes" id="UP000287171"/>
    </source>
</evidence>
<proteinExistence type="predicted"/>
<gene>
    <name evidence="1" type="ORF">KDA_75680</name>
</gene>
<comment type="caution">
    <text evidence="1">The sequence shown here is derived from an EMBL/GenBank/DDBJ whole genome shotgun (WGS) entry which is preliminary data.</text>
</comment>
<dbReference type="AlphaFoldDB" id="A0A402BL61"/>
<keyword evidence="2" id="KW-1185">Reference proteome</keyword>
<sequence length="54" mass="6234">MKKRLARRIVENTDQGKMVCQEVMTEGVVPHGVKRDFHIRTEVRSHSLDEAVLC</sequence>